<evidence type="ECO:0000313" key="1">
    <source>
        <dbReference type="EMBL" id="KAH7990112.1"/>
    </source>
</evidence>
<proteinExistence type="predicted"/>
<organism evidence="1 2">
    <name type="scientific">Sphaerodactylus townsendi</name>
    <dbReference type="NCBI Taxonomy" id="933632"/>
    <lineage>
        <taxon>Eukaryota</taxon>
        <taxon>Metazoa</taxon>
        <taxon>Chordata</taxon>
        <taxon>Craniata</taxon>
        <taxon>Vertebrata</taxon>
        <taxon>Euteleostomi</taxon>
        <taxon>Lepidosauria</taxon>
        <taxon>Squamata</taxon>
        <taxon>Bifurcata</taxon>
        <taxon>Gekkota</taxon>
        <taxon>Sphaerodactylidae</taxon>
        <taxon>Sphaerodactylus</taxon>
    </lineage>
</organism>
<accession>A0ACB8ECX5</accession>
<keyword evidence="2" id="KW-1185">Reference proteome</keyword>
<reference evidence="1" key="1">
    <citation type="submission" date="2021-08" db="EMBL/GenBank/DDBJ databases">
        <title>The first chromosome-level gecko genome reveals the dynamic sex chromosomes of Neotropical dwarf geckos (Sphaerodactylidae: Sphaerodactylus).</title>
        <authorList>
            <person name="Pinto B.J."/>
            <person name="Keating S.E."/>
            <person name="Gamble T."/>
        </authorList>
    </citation>
    <scope>NUCLEOTIDE SEQUENCE</scope>
    <source>
        <strain evidence="1">TG3544</strain>
    </source>
</reference>
<dbReference type="EMBL" id="CM037629">
    <property type="protein sequence ID" value="KAH7990112.1"/>
    <property type="molecule type" value="Genomic_DNA"/>
</dbReference>
<protein>
    <submittedName>
        <fullName evidence="1">Amyloid protein-binding protein 2</fullName>
    </submittedName>
</protein>
<comment type="caution">
    <text evidence="1">The sequence shown here is derived from an EMBL/GenBank/DDBJ whole genome shotgun (WGS) entry which is preliminary data.</text>
</comment>
<dbReference type="Proteomes" id="UP000827872">
    <property type="component" value="Linkage Group LG16"/>
</dbReference>
<name>A0ACB8ECX5_9SAUR</name>
<sequence>MEKFQLISSYVKLYQQGRLCQLGSEFCELEVFAKVLRALDKRHLLHHCFQALMDHGVKVASVLAYSFSRRCSYIAESDAAVKEKAIQIGFVLECGSKRQFRLLLAPFAAEAAILLRGHGSPCCPSPWPIQPGGFLSDAGWYSDAEKVFLSCLQLCTLHDEMLHWFRAVECCVRLLHVRNGNCKYHLGEETFKLAQSYMDKLAKHGQHANKAALYGELCALLFAKSHYDEAYKWCIEATKEITVGLPVKVVVDVLRQASKACVVKREFKKAEQLIKHAVYLAREHFGAKHPKYSDTLLDYGFYLLNVDNICQSVAIYQTALDIRQSVFGGKNIHVATAHEDLAYSSYVHQYSSGKFDNAL</sequence>
<gene>
    <name evidence="1" type="primary">APPBP2</name>
    <name evidence="1" type="ORF">K3G42_002707</name>
</gene>
<evidence type="ECO:0000313" key="2">
    <source>
        <dbReference type="Proteomes" id="UP000827872"/>
    </source>
</evidence>